<dbReference type="Proteomes" id="UP000515317">
    <property type="component" value="Chromosome"/>
</dbReference>
<proteinExistence type="predicted"/>
<evidence type="ECO:0000256" key="1">
    <source>
        <dbReference type="ARBA" id="ARBA00023002"/>
    </source>
</evidence>
<protein>
    <recommendedName>
        <fullName evidence="2">Flavin reductase like domain-containing protein</fullName>
    </recommendedName>
</protein>
<name>A0A6S6QK11_9HYPH</name>
<dbReference type="InterPro" id="IPR012349">
    <property type="entry name" value="Split_barrel_FMN-bd"/>
</dbReference>
<reference evidence="3 4" key="1">
    <citation type="submission" date="2020-08" db="EMBL/GenBank/DDBJ databases">
        <title>Genome sequence of Rhizobiales bacterium strain IZ6.</title>
        <authorList>
            <person name="Nakai R."/>
            <person name="Naganuma T."/>
        </authorList>
    </citation>
    <scope>NUCLEOTIDE SEQUENCE [LARGE SCALE GENOMIC DNA]</scope>
    <source>
        <strain evidence="3 4">IZ6</strain>
    </source>
</reference>
<dbReference type="InterPro" id="IPR050268">
    <property type="entry name" value="NADH-dep_flavin_reductase"/>
</dbReference>
<dbReference type="GO" id="GO:0042602">
    <property type="term" value="F:riboflavin reductase (NADPH) activity"/>
    <property type="evidence" value="ECO:0007669"/>
    <property type="project" value="TreeGrafter"/>
</dbReference>
<dbReference type="GO" id="GO:0010181">
    <property type="term" value="F:FMN binding"/>
    <property type="evidence" value="ECO:0007669"/>
    <property type="project" value="InterPro"/>
</dbReference>
<organism evidence="3 4">
    <name type="scientific">Terrihabitans soli</name>
    <dbReference type="NCBI Taxonomy" id="708113"/>
    <lineage>
        <taxon>Bacteria</taxon>
        <taxon>Pseudomonadati</taxon>
        <taxon>Pseudomonadota</taxon>
        <taxon>Alphaproteobacteria</taxon>
        <taxon>Hyphomicrobiales</taxon>
        <taxon>Terrihabitans</taxon>
    </lineage>
</organism>
<sequence>MNTVDATEFRDAMATTATGVTVITTDGKAGRAGVTVSTLCSLSLEPPSVILCVHKESRALPTLFENGVFVANVLACGQERVADTFAGRIAELRDDRFASGEWQNLVTGAPALIGAVCAFDCTVAQVFDFGSHRIIAGIVVGLAQTDSPPLVHAQRAYQRLRAA</sequence>
<keyword evidence="1" id="KW-0560">Oxidoreductase</keyword>
<dbReference type="AlphaFoldDB" id="A0A6S6QK11"/>
<evidence type="ECO:0000313" key="4">
    <source>
        <dbReference type="Proteomes" id="UP000515317"/>
    </source>
</evidence>
<dbReference type="InterPro" id="IPR002563">
    <property type="entry name" value="Flavin_Rdtase-like_dom"/>
</dbReference>
<dbReference type="PANTHER" id="PTHR30466:SF1">
    <property type="entry name" value="FMN REDUCTASE (NADH) RUTF"/>
    <property type="match status" value="1"/>
</dbReference>
<feature type="domain" description="Flavin reductase like" evidence="2">
    <location>
        <begin position="13"/>
        <end position="159"/>
    </location>
</feature>
<evidence type="ECO:0000259" key="2">
    <source>
        <dbReference type="SMART" id="SM00903"/>
    </source>
</evidence>
<dbReference type="KEGG" id="tso:IZ6_13890"/>
<dbReference type="SUPFAM" id="SSF50475">
    <property type="entry name" value="FMN-binding split barrel"/>
    <property type="match status" value="1"/>
</dbReference>
<accession>A0A6S6QK11</accession>
<dbReference type="Gene3D" id="2.30.110.10">
    <property type="entry name" value="Electron Transport, Fmn-binding Protein, Chain A"/>
    <property type="match status" value="1"/>
</dbReference>
<gene>
    <name evidence="3" type="ORF">IZ6_13890</name>
</gene>
<dbReference type="EMBL" id="AP023361">
    <property type="protein sequence ID" value="BCJ90654.1"/>
    <property type="molecule type" value="Genomic_DNA"/>
</dbReference>
<keyword evidence="4" id="KW-1185">Reference proteome</keyword>
<dbReference type="PANTHER" id="PTHR30466">
    <property type="entry name" value="FLAVIN REDUCTASE"/>
    <property type="match status" value="1"/>
</dbReference>
<dbReference type="Pfam" id="PF01613">
    <property type="entry name" value="Flavin_Reduct"/>
    <property type="match status" value="1"/>
</dbReference>
<evidence type="ECO:0000313" key="3">
    <source>
        <dbReference type="EMBL" id="BCJ90654.1"/>
    </source>
</evidence>
<dbReference type="SMART" id="SM00903">
    <property type="entry name" value="Flavin_Reduct"/>
    <property type="match status" value="1"/>
</dbReference>
<dbReference type="RefSeq" id="WP_222877273.1">
    <property type="nucleotide sequence ID" value="NZ_AP023361.1"/>
</dbReference>